<proteinExistence type="predicted"/>
<protein>
    <recommendedName>
        <fullName evidence="2">IraD/Gp25-like domain-containing protein</fullName>
    </recommendedName>
</protein>
<dbReference type="EMBL" id="LAZR01039376">
    <property type="protein sequence ID" value="KKL17153.1"/>
    <property type="molecule type" value="Genomic_DNA"/>
</dbReference>
<accession>A0A0F9DZ85</accession>
<gene>
    <name evidence="1" type="ORF">LCGC14_2488420</name>
</gene>
<organism evidence="1">
    <name type="scientific">marine sediment metagenome</name>
    <dbReference type="NCBI Taxonomy" id="412755"/>
    <lineage>
        <taxon>unclassified sequences</taxon>
        <taxon>metagenomes</taxon>
        <taxon>ecological metagenomes</taxon>
    </lineage>
</organism>
<dbReference type="AlphaFoldDB" id="A0A0F9DZ85"/>
<dbReference type="Gene3D" id="3.10.450.40">
    <property type="match status" value="1"/>
</dbReference>
<sequence>MTGFLVDVDTGNPVLDVETGLLIPVDDETAIKQIIFMLLNCQPGSELLHREYGFDLETALRISNIGESEMFIESLLADALDPKKEKLISNVNYITAIRSKTDLRKINVTINLNTISGENITILETMGT</sequence>
<evidence type="ECO:0008006" key="2">
    <source>
        <dbReference type="Google" id="ProtNLM"/>
    </source>
</evidence>
<evidence type="ECO:0000313" key="1">
    <source>
        <dbReference type="EMBL" id="KKL17153.1"/>
    </source>
</evidence>
<dbReference type="SUPFAM" id="SSF160719">
    <property type="entry name" value="gpW/gp25-like"/>
    <property type="match status" value="1"/>
</dbReference>
<comment type="caution">
    <text evidence="1">The sequence shown here is derived from an EMBL/GenBank/DDBJ whole genome shotgun (WGS) entry which is preliminary data.</text>
</comment>
<reference evidence="1" key="1">
    <citation type="journal article" date="2015" name="Nature">
        <title>Complex archaea that bridge the gap between prokaryotes and eukaryotes.</title>
        <authorList>
            <person name="Spang A."/>
            <person name="Saw J.H."/>
            <person name="Jorgensen S.L."/>
            <person name="Zaremba-Niedzwiedzka K."/>
            <person name="Martijn J."/>
            <person name="Lind A.E."/>
            <person name="van Eijk R."/>
            <person name="Schleper C."/>
            <person name="Guy L."/>
            <person name="Ettema T.J."/>
        </authorList>
    </citation>
    <scope>NUCLEOTIDE SEQUENCE</scope>
</reference>
<name>A0A0F9DZ85_9ZZZZ</name>